<dbReference type="GO" id="GO:0004521">
    <property type="term" value="F:RNA endonuclease activity"/>
    <property type="evidence" value="ECO:0007669"/>
    <property type="project" value="TreeGrafter"/>
</dbReference>
<dbReference type="Proteomes" id="UP000321947">
    <property type="component" value="Unassembled WGS sequence"/>
</dbReference>
<evidence type="ECO:0000313" key="2">
    <source>
        <dbReference type="EMBL" id="TYK06488.1"/>
    </source>
</evidence>
<accession>A0A5D3C5Q8</accession>
<evidence type="ECO:0000259" key="1">
    <source>
        <dbReference type="Pfam" id="PF00753"/>
    </source>
</evidence>
<evidence type="ECO:0000313" key="3">
    <source>
        <dbReference type="Proteomes" id="UP000321947"/>
    </source>
</evidence>
<name>A0A5D3C5Q8_CUCMM</name>
<dbReference type="PANTHER" id="PTHR11203:SF37">
    <property type="entry name" value="INTEGRATOR COMPLEX SUBUNIT 11"/>
    <property type="match status" value="1"/>
</dbReference>
<proteinExistence type="predicted"/>
<dbReference type="GO" id="GO:0005634">
    <property type="term" value="C:nucleus"/>
    <property type="evidence" value="ECO:0007669"/>
    <property type="project" value="TreeGrafter"/>
</dbReference>
<organism evidence="2 3">
    <name type="scientific">Cucumis melo var. makuwa</name>
    <name type="common">Oriental melon</name>
    <dbReference type="NCBI Taxonomy" id="1194695"/>
    <lineage>
        <taxon>Eukaryota</taxon>
        <taxon>Viridiplantae</taxon>
        <taxon>Streptophyta</taxon>
        <taxon>Embryophyta</taxon>
        <taxon>Tracheophyta</taxon>
        <taxon>Spermatophyta</taxon>
        <taxon>Magnoliopsida</taxon>
        <taxon>eudicotyledons</taxon>
        <taxon>Gunneridae</taxon>
        <taxon>Pentapetalae</taxon>
        <taxon>rosids</taxon>
        <taxon>fabids</taxon>
        <taxon>Cucurbitales</taxon>
        <taxon>Cucurbitaceae</taxon>
        <taxon>Benincaseae</taxon>
        <taxon>Cucumis</taxon>
    </lineage>
</organism>
<dbReference type="EMBL" id="SSTD01013523">
    <property type="protein sequence ID" value="TYK06488.1"/>
    <property type="molecule type" value="Genomic_DNA"/>
</dbReference>
<dbReference type="GO" id="GO:0016180">
    <property type="term" value="P:snRNA processing"/>
    <property type="evidence" value="ECO:0007669"/>
    <property type="project" value="TreeGrafter"/>
</dbReference>
<feature type="domain" description="Metallo-beta-lactamase" evidence="1">
    <location>
        <begin position="15"/>
        <end position="86"/>
    </location>
</feature>
<dbReference type="SUPFAM" id="SSF56281">
    <property type="entry name" value="Metallo-hydrolase/oxidoreductase"/>
    <property type="match status" value="1"/>
</dbReference>
<protein>
    <submittedName>
        <fullName evidence="2">Cleavage and polyadenylation specificity factor subunit 3-II isoform X4</fullName>
    </submittedName>
</protein>
<dbReference type="Gene3D" id="3.60.15.10">
    <property type="entry name" value="Ribonuclease Z/Hydroxyacylglutathione hydrolase-like"/>
    <property type="match status" value="1"/>
</dbReference>
<dbReference type="InterPro" id="IPR001279">
    <property type="entry name" value="Metallo-B-lactamas"/>
</dbReference>
<reference evidence="2 3" key="1">
    <citation type="submission" date="2019-08" db="EMBL/GenBank/DDBJ databases">
        <title>Draft genome sequences of two oriental melons (Cucumis melo L. var makuwa).</title>
        <authorList>
            <person name="Kwon S.-Y."/>
        </authorList>
    </citation>
    <scope>NUCLEOTIDE SEQUENCE [LARGE SCALE GENOMIC DNA]</scope>
    <source>
        <strain evidence="3">cv. Chang Bougi</strain>
        <tissue evidence="2">Leaf</tissue>
    </source>
</reference>
<dbReference type="PANTHER" id="PTHR11203">
    <property type="entry name" value="CLEAVAGE AND POLYADENYLATION SPECIFICITY FACTOR FAMILY MEMBER"/>
    <property type="match status" value="1"/>
</dbReference>
<dbReference type="Pfam" id="PF00753">
    <property type="entry name" value="Lactamase_B"/>
    <property type="match status" value="1"/>
</dbReference>
<comment type="caution">
    <text evidence="2">The sequence shown here is derived from an EMBL/GenBank/DDBJ whole genome shotgun (WGS) entry which is preliminary data.</text>
</comment>
<gene>
    <name evidence="2" type="ORF">E5676_scaffold70G00140</name>
</gene>
<sequence>MAIDCLVLGAGQEVGKSCVVVTINGKRIMFDCGMHLGYVDHRRYPDFSRISASRDYNNTLSCIIITHFHLDHIGALPYFTEICGYNGPIYMTFSRNQSFFFVFDNAVFLLCRVFRLRVIVLIPRVPCLYYWSIRLVKEFQRLLLGLTLLEWDTSLGVKRVEVEVEDAQTLSVSKRKTKRGQKARGMWAILIERNDGIFREVERSRGLWMFEKWLGYPTMALAPITLEDYRKVMVDRRGEAEQFTNDHIMECLKKGLGSVLKALSDAHLGSRPRSGASLWKVEAHKIRRNTPFVKSKGSEPWP</sequence>
<dbReference type="InterPro" id="IPR036866">
    <property type="entry name" value="RibonucZ/Hydroxyglut_hydro"/>
</dbReference>
<dbReference type="InterPro" id="IPR050698">
    <property type="entry name" value="MBL"/>
</dbReference>
<dbReference type="AlphaFoldDB" id="A0A5D3C5Q8"/>